<dbReference type="Proteomes" id="UP001501594">
    <property type="component" value="Unassembled WGS sequence"/>
</dbReference>
<sequence length="303" mass="31465">MTRLVVVGSTGFIGSRVVEAARLGGLDVVGVSRSAPDRPPVSRPVDLSDTATLRDVFAGADAVVLSAAYVGTDEQEARRTNADGVRSAVTAALHAGVPRLVSVSTASVVGPGPHRDAAARTDGLAPQSAASRTRAEAESIVLGAGGVVLRPNLVYGAGDRWVVPGLARLIAAGDEAGRSSALVSTIHVRDLARAVVGAAEPWPPGLAGTVRNANAPDPDRMSAVVATLRWVLGLDRVTSDAGAGREGRHGAAGLTPHQRSLILVDNWFESASLWRDLGLPAPRGFSLDAADTEWYRRHLLDRI</sequence>
<dbReference type="InterPro" id="IPR036291">
    <property type="entry name" value="NAD(P)-bd_dom_sf"/>
</dbReference>
<evidence type="ECO:0000259" key="1">
    <source>
        <dbReference type="Pfam" id="PF01370"/>
    </source>
</evidence>
<dbReference type="InterPro" id="IPR001509">
    <property type="entry name" value="Epimerase_deHydtase"/>
</dbReference>
<feature type="domain" description="NAD-dependent epimerase/dehydratase" evidence="1">
    <location>
        <begin position="5"/>
        <end position="200"/>
    </location>
</feature>
<dbReference type="SUPFAM" id="SSF51735">
    <property type="entry name" value="NAD(P)-binding Rossmann-fold domains"/>
    <property type="match status" value="1"/>
</dbReference>
<proteinExistence type="predicted"/>
<dbReference type="RefSeq" id="WP_344798628.1">
    <property type="nucleotide sequence ID" value="NZ_BAABAU010000012.1"/>
</dbReference>
<accession>A0ABP8E7A1</accession>
<dbReference type="PANTHER" id="PTHR48079">
    <property type="entry name" value="PROTEIN YEEZ"/>
    <property type="match status" value="1"/>
</dbReference>
<evidence type="ECO:0000313" key="3">
    <source>
        <dbReference type="Proteomes" id="UP001501594"/>
    </source>
</evidence>
<gene>
    <name evidence="2" type="ORF">GCM10022256_35070</name>
</gene>
<dbReference type="Pfam" id="PF01370">
    <property type="entry name" value="Epimerase"/>
    <property type="match status" value="1"/>
</dbReference>
<evidence type="ECO:0000313" key="2">
    <source>
        <dbReference type="EMBL" id="GAA4267895.1"/>
    </source>
</evidence>
<dbReference type="InterPro" id="IPR051783">
    <property type="entry name" value="NAD(P)-dependent_oxidoreduct"/>
</dbReference>
<reference evidence="3" key="1">
    <citation type="journal article" date="2019" name="Int. J. Syst. Evol. Microbiol.">
        <title>The Global Catalogue of Microorganisms (GCM) 10K type strain sequencing project: providing services to taxonomists for standard genome sequencing and annotation.</title>
        <authorList>
            <consortium name="The Broad Institute Genomics Platform"/>
            <consortium name="The Broad Institute Genome Sequencing Center for Infectious Disease"/>
            <person name="Wu L."/>
            <person name="Ma J."/>
        </authorList>
    </citation>
    <scope>NUCLEOTIDE SEQUENCE [LARGE SCALE GENOMIC DNA]</scope>
    <source>
        <strain evidence="3">JCM 17442</strain>
    </source>
</reference>
<keyword evidence="3" id="KW-1185">Reference proteome</keyword>
<organism evidence="2 3">
    <name type="scientific">Frondihabitans peucedani</name>
    <dbReference type="NCBI Taxonomy" id="598626"/>
    <lineage>
        <taxon>Bacteria</taxon>
        <taxon>Bacillati</taxon>
        <taxon>Actinomycetota</taxon>
        <taxon>Actinomycetes</taxon>
        <taxon>Micrococcales</taxon>
        <taxon>Microbacteriaceae</taxon>
        <taxon>Frondihabitans</taxon>
    </lineage>
</organism>
<dbReference type="PANTHER" id="PTHR48079:SF6">
    <property type="entry name" value="NAD(P)-BINDING DOMAIN-CONTAINING PROTEIN-RELATED"/>
    <property type="match status" value="1"/>
</dbReference>
<dbReference type="Gene3D" id="3.40.50.720">
    <property type="entry name" value="NAD(P)-binding Rossmann-like Domain"/>
    <property type="match status" value="1"/>
</dbReference>
<name>A0ABP8E7A1_9MICO</name>
<dbReference type="EMBL" id="BAABAU010000012">
    <property type="protein sequence ID" value="GAA4267895.1"/>
    <property type="molecule type" value="Genomic_DNA"/>
</dbReference>
<comment type="caution">
    <text evidence="2">The sequence shown here is derived from an EMBL/GenBank/DDBJ whole genome shotgun (WGS) entry which is preliminary data.</text>
</comment>
<protein>
    <recommendedName>
        <fullName evidence="1">NAD-dependent epimerase/dehydratase domain-containing protein</fullName>
    </recommendedName>
</protein>